<dbReference type="RefSeq" id="WP_146352953.1">
    <property type="nucleotide sequence ID" value="NZ_VOBR01000009.1"/>
</dbReference>
<name>A0A563EVT4_9PSEU</name>
<evidence type="ECO:0000313" key="2">
    <source>
        <dbReference type="Proteomes" id="UP000316639"/>
    </source>
</evidence>
<proteinExistence type="predicted"/>
<evidence type="ECO:0000313" key="1">
    <source>
        <dbReference type="EMBL" id="TWP51264.1"/>
    </source>
</evidence>
<dbReference type="Proteomes" id="UP000316639">
    <property type="component" value="Unassembled WGS sequence"/>
</dbReference>
<gene>
    <name evidence="1" type="ORF">FKR81_16775</name>
</gene>
<organism evidence="1 2">
    <name type="scientific">Lentzea tibetensis</name>
    <dbReference type="NCBI Taxonomy" id="2591470"/>
    <lineage>
        <taxon>Bacteria</taxon>
        <taxon>Bacillati</taxon>
        <taxon>Actinomycetota</taxon>
        <taxon>Actinomycetes</taxon>
        <taxon>Pseudonocardiales</taxon>
        <taxon>Pseudonocardiaceae</taxon>
        <taxon>Lentzea</taxon>
    </lineage>
</organism>
<comment type="caution">
    <text evidence="1">The sequence shown here is derived from an EMBL/GenBank/DDBJ whole genome shotgun (WGS) entry which is preliminary data.</text>
</comment>
<protein>
    <submittedName>
        <fullName evidence="1">Uncharacterized protein</fullName>
    </submittedName>
</protein>
<dbReference type="EMBL" id="VOBR01000009">
    <property type="protein sequence ID" value="TWP51264.1"/>
    <property type="molecule type" value="Genomic_DNA"/>
</dbReference>
<sequence>MTDRAWNDHDRVELCCEAGSMLAVVGLAVRSVAHGQSDNRREATALLMQIAGDLIRAALTAIAEEHFYAAATLSRQILEVTYLAQYFKIAPDRTAHWLTASDNELKAAQDFKLGALRQTVGAHGLLYSHHCALGGHPRHAAALLLPGSRWLEEDLQVPGPAGQIALAPQSALVTDLLQHTRPLLIACFESLAPSDLAPYITQTDRLVKAFVKWLQEDPLAWVGPHPDTP</sequence>
<accession>A0A563EVT4</accession>
<reference evidence="1 2" key="1">
    <citation type="submission" date="2019-07" db="EMBL/GenBank/DDBJ databases">
        <title>Lentzea xizangensis sp. nov., isolated from Qinghai-Tibetan Plateau Soils.</title>
        <authorList>
            <person name="Huang J."/>
        </authorList>
    </citation>
    <scope>NUCLEOTIDE SEQUENCE [LARGE SCALE GENOMIC DNA]</scope>
    <source>
        <strain evidence="1 2">FXJ1.1311</strain>
    </source>
</reference>
<keyword evidence="2" id="KW-1185">Reference proteome</keyword>
<dbReference type="OrthoDB" id="4764643at2"/>
<dbReference type="AlphaFoldDB" id="A0A563EVT4"/>